<reference evidence="2" key="1">
    <citation type="journal article" date="2012" name="Science">
        <title>Fermentation, hydrogen, and sulfur metabolism in multiple uncultivated bacterial phyla.</title>
        <authorList>
            <person name="Wrighton K.C."/>
            <person name="Thomas B.C."/>
            <person name="Sharon I."/>
            <person name="Miller C.S."/>
            <person name="Castelle C.J."/>
            <person name="VerBerkmoes N.C."/>
            <person name="Wilkins M.J."/>
            <person name="Hettich R.L."/>
            <person name="Lipton M.S."/>
            <person name="Williams K.H."/>
            <person name="Long P.E."/>
            <person name="Banfield J.F."/>
        </authorList>
    </citation>
    <scope>NUCLEOTIDE SEQUENCE [LARGE SCALE GENOMIC DNA]</scope>
</reference>
<name>K1Z5X3_9BACT</name>
<protein>
    <submittedName>
        <fullName evidence="2">Uncharacterized protein</fullName>
    </submittedName>
</protein>
<evidence type="ECO:0000256" key="1">
    <source>
        <dbReference type="SAM" id="Phobius"/>
    </source>
</evidence>
<feature type="transmembrane region" description="Helical" evidence="1">
    <location>
        <begin position="12"/>
        <end position="33"/>
    </location>
</feature>
<gene>
    <name evidence="2" type="ORF">ACD_71C00082G0002</name>
</gene>
<proteinExistence type="predicted"/>
<keyword evidence="1" id="KW-0472">Membrane</keyword>
<sequence>MWEKKLNKNTVFILLSLAKDFFISLIQSVGLFVKNLAGKDQKILKENTFLDTMNFFFHIGPKSFWKAPSGIKIGRSIGTFLHYIFEKEKTFTEKRKK</sequence>
<dbReference type="EMBL" id="AMFJ01028813">
    <property type="protein sequence ID" value="EKD44601.1"/>
    <property type="molecule type" value="Genomic_DNA"/>
</dbReference>
<evidence type="ECO:0000313" key="2">
    <source>
        <dbReference type="EMBL" id="EKD44601.1"/>
    </source>
</evidence>
<accession>K1Z5X3</accession>
<organism evidence="2">
    <name type="scientific">uncultured bacterium</name>
    <name type="common">gcode 4</name>
    <dbReference type="NCBI Taxonomy" id="1234023"/>
    <lineage>
        <taxon>Bacteria</taxon>
        <taxon>environmental samples</taxon>
    </lineage>
</organism>
<keyword evidence="1" id="KW-1133">Transmembrane helix</keyword>
<keyword evidence="1" id="KW-0812">Transmembrane</keyword>
<comment type="caution">
    <text evidence="2">The sequence shown here is derived from an EMBL/GenBank/DDBJ whole genome shotgun (WGS) entry which is preliminary data.</text>
</comment>
<dbReference type="AlphaFoldDB" id="K1Z5X3"/>